<feature type="transmembrane region" description="Helical" evidence="5">
    <location>
        <begin position="102"/>
        <end position="122"/>
    </location>
</feature>
<dbReference type="STRING" id="1280837.A0A316V2X0"/>
<proteinExistence type="inferred from homology"/>
<evidence type="ECO:0000256" key="4">
    <source>
        <dbReference type="ARBA" id="ARBA00023136"/>
    </source>
</evidence>
<comment type="similarity">
    <text evidence="5">Belongs to the class VI-like SAM-binding methyltransferase superfamily. Isoprenylcysteine carboxyl methyltransferase family.</text>
</comment>
<name>A0A316V2X0_9BASI</name>
<sequence>MLPIDSSFVQVALYSLMSCLAGTCVYLGEFDPSQSNNKIIAVPRSTSRATEYHDRIFNFPLSRMIVTLKFFIVKYVSLASGILQGVYILWRHYNGLPLSPYANQALAFNSIAIFAFLLRIWCYHTLKQAFTYKLKVTEDQKIITTGPYTYLAHPNYTGLLLTLISLYGALMGPYNALLDGLEDKPFIDLTLFKLLHIDSPRSIFLTFTMAGAVYTTCWFFYFITYLRIADEEAMLRSHFGKRYDEFLSKRWRMIPFVY</sequence>
<dbReference type="InParanoid" id="A0A316V2X0"/>
<evidence type="ECO:0000256" key="3">
    <source>
        <dbReference type="ARBA" id="ARBA00022989"/>
    </source>
</evidence>
<dbReference type="AlphaFoldDB" id="A0A316V2X0"/>
<gene>
    <name evidence="6" type="ORF">FA14DRAFT_185873</name>
</gene>
<feature type="transmembrane region" description="Helical" evidence="5">
    <location>
        <begin position="203"/>
        <end position="226"/>
    </location>
</feature>
<evidence type="ECO:0000256" key="1">
    <source>
        <dbReference type="ARBA" id="ARBA00004141"/>
    </source>
</evidence>
<keyword evidence="2 5" id="KW-0812">Transmembrane</keyword>
<dbReference type="GO" id="GO:0032259">
    <property type="term" value="P:methylation"/>
    <property type="evidence" value="ECO:0007669"/>
    <property type="project" value="UniProtKB-KW"/>
</dbReference>
<keyword evidence="7" id="KW-1185">Reference proteome</keyword>
<evidence type="ECO:0000313" key="6">
    <source>
        <dbReference type="EMBL" id="PWN31906.1"/>
    </source>
</evidence>
<evidence type="ECO:0000256" key="5">
    <source>
        <dbReference type="RuleBase" id="RU362022"/>
    </source>
</evidence>
<comment type="subcellular location">
    <subcellularLocation>
        <location evidence="5">Endoplasmic reticulum membrane</location>
        <topology evidence="5">Multi-pass membrane protein</topology>
    </subcellularLocation>
    <subcellularLocation>
        <location evidence="1">Membrane</location>
        <topology evidence="1">Multi-pass membrane protein</topology>
    </subcellularLocation>
</comment>
<keyword evidence="5" id="KW-0256">Endoplasmic reticulum</keyword>
<dbReference type="EMBL" id="KZ819606">
    <property type="protein sequence ID" value="PWN31906.1"/>
    <property type="molecule type" value="Genomic_DNA"/>
</dbReference>
<dbReference type="PANTHER" id="PTHR12714:SF9">
    <property type="entry name" value="PROTEIN-S-ISOPRENYLCYSTEINE O-METHYLTRANSFERASE"/>
    <property type="match status" value="1"/>
</dbReference>
<keyword evidence="5" id="KW-0949">S-adenosyl-L-methionine</keyword>
<keyword evidence="3 5" id="KW-1133">Transmembrane helix</keyword>
<reference evidence="6 7" key="1">
    <citation type="journal article" date="2018" name="Mol. Biol. Evol.">
        <title>Broad Genomic Sampling Reveals a Smut Pathogenic Ancestry of the Fungal Clade Ustilaginomycotina.</title>
        <authorList>
            <person name="Kijpornyongpan T."/>
            <person name="Mondo S.J."/>
            <person name="Barry K."/>
            <person name="Sandor L."/>
            <person name="Lee J."/>
            <person name="Lipzen A."/>
            <person name="Pangilinan J."/>
            <person name="LaButti K."/>
            <person name="Hainaut M."/>
            <person name="Henrissat B."/>
            <person name="Grigoriev I.V."/>
            <person name="Spatafora J.W."/>
            <person name="Aime M.C."/>
        </authorList>
    </citation>
    <scope>NUCLEOTIDE SEQUENCE [LARGE SCALE GENOMIC DNA]</scope>
    <source>
        <strain evidence="6 7">MCA 3882</strain>
    </source>
</reference>
<dbReference type="Proteomes" id="UP000245771">
    <property type="component" value="Unassembled WGS sequence"/>
</dbReference>
<organism evidence="6 7">
    <name type="scientific">Meira miltonrushii</name>
    <dbReference type="NCBI Taxonomy" id="1280837"/>
    <lineage>
        <taxon>Eukaryota</taxon>
        <taxon>Fungi</taxon>
        <taxon>Dikarya</taxon>
        <taxon>Basidiomycota</taxon>
        <taxon>Ustilaginomycotina</taxon>
        <taxon>Exobasidiomycetes</taxon>
        <taxon>Exobasidiales</taxon>
        <taxon>Brachybasidiaceae</taxon>
        <taxon>Meira</taxon>
    </lineage>
</organism>
<dbReference type="Pfam" id="PF04140">
    <property type="entry name" value="ICMT"/>
    <property type="match status" value="1"/>
</dbReference>
<keyword evidence="4 5" id="KW-0472">Membrane</keyword>
<evidence type="ECO:0000313" key="7">
    <source>
        <dbReference type="Proteomes" id="UP000245771"/>
    </source>
</evidence>
<keyword evidence="5" id="KW-0489">Methyltransferase</keyword>
<keyword evidence="5" id="KW-0808">Transferase</keyword>
<evidence type="ECO:0000256" key="2">
    <source>
        <dbReference type="ARBA" id="ARBA00022692"/>
    </source>
</evidence>
<feature type="transmembrane region" description="Helical" evidence="5">
    <location>
        <begin position="6"/>
        <end position="28"/>
    </location>
</feature>
<protein>
    <recommendedName>
        <fullName evidence="5">Protein-S-isoprenylcysteine O-methyltransferase</fullName>
        <ecNumber evidence="5">2.1.1.100</ecNumber>
    </recommendedName>
</protein>
<dbReference type="Gene3D" id="1.20.120.1630">
    <property type="match status" value="1"/>
</dbReference>
<accession>A0A316V2X0</accession>
<dbReference type="RefSeq" id="XP_025352208.1">
    <property type="nucleotide sequence ID" value="XM_025501484.1"/>
</dbReference>
<dbReference type="GO" id="GO:0005789">
    <property type="term" value="C:endoplasmic reticulum membrane"/>
    <property type="evidence" value="ECO:0007669"/>
    <property type="project" value="UniProtKB-SubCell"/>
</dbReference>
<feature type="transmembrane region" description="Helical" evidence="5">
    <location>
        <begin position="71"/>
        <end position="90"/>
    </location>
</feature>
<dbReference type="PANTHER" id="PTHR12714">
    <property type="entry name" value="PROTEIN-S ISOPRENYLCYSTEINE O-METHYLTRANSFERASE"/>
    <property type="match status" value="1"/>
</dbReference>
<dbReference type="GO" id="GO:0004671">
    <property type="term" value="F:protein C-terminal S-isoprenylcysteine carboxyl O-methyltransferase activity"/>
    <property type="evidence" value="ECO:0007669"/>
    <property type="project" value="UniProtKB-EC"/>
</dbReference>
<dbReference type="OrthoDB" id="422086at2759"/>
<dbReference type="EC" id="2.1.1.100" evidence="5"/>
<dbReference type="InterPro" id="IPR007269">
    <property type="entry name" value="ICMT_MeTrfase"/>
</dbReference>
<comment type="catalytic activity">
    <reaction evidence="5">
        <text>[protein]-C-terminal S-[(2E,6E)-farnesyl]-L-cysteine + S-adenosyl-L-methionine = [protein]-C-terminal S-[(2E,6E)-farnesyl]-L-cysteine methyl ester + S-adenosyl-L-homocysteine</text>
        <dbReference type="Rhea" id="RHEA:21672"/>
        <dbReference type="Rhea" id="RHEA-COMP:12125"/>
        <dbReference type="Rhea" id="RHEA-COMP:12126"/>
        <dbReference type="ChEBI" id="CHEBI:57856"/>
        <dbReference type="ChEBI" id="CHEBI:59789"/>
        <dbReference type="ChEBI" id="CHEBI:90510"/>
        <dbReference type="ChEBI" id="CHEBI:90511"/>
        <dbReference type="EC" id="2.1.1.100"/>
    </reaction>
</comment>
<feature type="transmembrane region" description="Helical" evidence="5">
    <location>
        <begin position="156"/>
        <end position="176"/>
    </location>
</feature>
<dbReference type="GeneID" id="37023265"/>